<feature type="compositionally biased region" description="Polar residues" evidence="1">
    <location>
        <begin position="215"/>
        <end position="230"/>
    </location>
</feature>
<gene>
    <name evidence="3" type="ORF">WN944_023769</name>
</gene>
<dbReference type="EMBL" id="JBCGBO010000024">
    <property type="protein sequence ID" value="KAK9180636.1"/>
    <property type="molecule type" value="Genomic_DNA"/>
</dbReference>
<protein>
    <recommendedName>
        <fullName evidence="2">MULE transposase domain-containing protein</fullName>
    </recommendedName>
</protein>
<organism evidence="3 4">
    <name type="scientific">Citrus x changshan-huyou</name>
    <dbReference type="NCBI Taxonomy" id="2935761"/>
    <lineage>
        <taxon>Eukaryota</taxon>
        <taxon>Viridiplantae</taxon>
        <taxon>Streptophyta</taxon>
        <taxon>Embryophyta</taxon>
        <taxon>Tracheophyta</taxon>
        <taxon>Spermatophyta</taxon>
        <taxon>Magnoliopsida</taxon>
        <taxon>eudicotyledons</taxon>
        <taxon>Gunneridae</taxon>
        <taxon>Pentapetalae</taxon>
        <taxon>rosids</taxon>
        <taxon>malvids</taxon>
        <taxon>Sapindales</taxon>
        <taxon>Rutaceae</taxon>
        <taxon>Aurantioideae</taxon>
        <taxon>Citrus</taxon>
    </lineage>
</organism>
<feature type="compositionally biased region" description="Polar residues" evidence="1">
    <location>
        <begin position="310"/>
        <end position="325"/>
    </location>
</feature>
<evidence type="ECO:0000313" key="3">
    <source>
        <dbReference type="EMBL" id="KAK9180636.1"/>
    </source>
</evidence>
<keyword evidence="4" id="KW-1185">Reference proteome</keyword>
<proteinExistence type="predicted"/>
<feature type="region of interest" description="Disordered" evidence="1">
    <location>
        <begin position="1"/>
        <end position="23"/>
    </location>
</feature>
<sequence length="686" mass="77873">MNSNTNGNGESESEQPPQTTKDLGLIDPDFLSRVILINGAMRQAFGRNNWPLDRFIIEVTLPWNGKNGAIESDSEVYQVWQLFNEKKYTEIDFYMEILPLNLMEEKKREDSYPNPCPCPYPAPAPAPTPEPEHDPVVPSPPEPEAIHEIETQPSHEPEAQTEIETEPPYELSHQIETETQTEPQHQTEPPRTATFNVLTTQELMRKMKPPKEATSHVTSHTNNENGASESVHISNCSDHFTDFNVTDDFYDFEMEDLPLEIDDDDITVDVEVVRPAISKPFQSFPEPAQSTPAPRQAPSLDDEPALPPEFSSQVHQAKLSQTTRGKSNKGKRRINIVHSSDTHANKRKTASVKIRASQKIAQQKQKQNQNKQHVPTKTSNTSGKKRKINFVDSDKSDLETEDNDEEAKHKSSDKVHDDDDSDRDNGLLEGDNVDFDPLLSSDDEHPFNTMSSILGGDMLKDGTDPIEFRVGMKSYRAKRKILESAGRGDHVQSFKELWNYAHIIKQQIPSVLAVLKVTKASTPVDKCRFERFVVNFPGLRDSFRKGCRPFIGLDGCHLKGPFESVLLSAIALDANQRIFPLTVCVCESKNTDSWTWFLGHLKEYLAYARQLTFMTDRQNSILNAINLEFYGSQNMYCARHVFTNLTQRFPNVQLKNEYWNAVRDVNKDDFAETMNNIMKIDAKAHS</sequence>
<feature type="compositionally biased region" description="Polar residues" evidence="1">
    <location>
        <begin position="373"/>
        <end position="382"/>
    </location>
</feature>
<comment type="caution">
    <text evidence="3">The sequence shown here is derived from an EMBL/GenBank/DDBJ whole genome shotgun (WGS) entry which is preliminary data.</text>
</comment>
<evidence type="ECO:0000313" key="4">
    <source>
        <dbReference type="Proteomes" id="UP001428341"/>
    </source>
</evidence>
<reference evidence="3 4" key="1">
    <citation type="submission" date="2024-05" db="EMBL/GenBank/DDBJ databases">
        <title>Haplotype-resolved chromosome-level genome assembly of Huyou (Citrus changshanensis).</title>
        <authorList>
            <person name="Miao C."/>
            <person name="Chen W."/>
            <person name="Wu Y."/>
            <person name="Wang L."/>
            <person name="Zhao S."/>
            <person name="Grierson D."/>
            <person name="Xu C."/>
            <person name="Chen K."/>
        </authorList>
    </citation>
    <scope>NUCLEOTIDE SEQUENCE [LARGE SCALE GENOMIC DNA]</scope>
    <source>
        <strain evidence="3">01-14</strain>
        <tissue evidence="3">Leaf</tissue>
    </source>
</reference>
<feature type="region of interest" description="Disordered" evidence="1">
    <location>
        <begin position="279"/>
        <end position="449"/>
    </location>
</feature>
<dbReference type="PANTHER" id="PTHR31973:SF189">
    <property type="entry name" value="TRANSPOSASE, MUDR, PLANT, MULE TRANSPOSASE DOMAIN PROTEIN-RELATED"/>
    <property type="match status" value="1"/>
</dbReference>
<feature type="compositionally biased region" description="Pro residues" evidence="1">
    <location>
        <begin position="114"/>
        <end position="129"/>
    </location>
</feature>
<dbReference type="AlphaFoldDB" id="A0AAP0QAJ9"/>
<dbReference type="Proteomes" id="UP001428341">
    <property type="component" value="Unassembled WGS sequence"/>
</dbReference>
<accession>A0AAP0QAJ9</accession>
<evidence type="ECO:0000256" key="1">
    <source>
        <dbReference type="SAM" id="MobiDB-lite"/>
    </source>
</evidence>
<feature type="compositionally biased region" description="Low complexity" evidence="1">
    <location>
        <begin position="1"/>
        <end position="10"/>
    </location>
</feature>
<dbReference type="InterPro" id="IPR018289">
    <property type="entry name" value="MULE_transposase_dom"/>
</dbReference>
<dbReference type="Pfam" id="PF10551">
    <property type="entry name" value="MULE"/>
    <property type="match status" value="1"/>
</dbReference>
<name>A0AAP0QAJ9_9ROSI</name>
<feature type="compositionally biased region" description="Basic and acidic residues" evidence="1">
    <location>
        <begin position="406"/>
        <end position="417"/>
    </location>
</feature>
<evidence type="ECO:0000259" key="2">
    <source>
        <dbReference type="Pfam" id="PF10551"/>
    </source>
</evidence>
<feature type="compositionally biased region" description="Basic residues" evidence="1">
    <location>
        <begin position="326"/>
        <end position="335"/>
    </location>
</feature>
<dbReference type="PANTHER" id="PTHR31973">
    <property type="entry name" value="POLYPROTEIN, PUTATIVE-RELATED"/>
    <property type="match status" value="1"/>
</dbReference>
<feature type="domain" description="MULE transposase" evidence="2">
    <location>
        <begin position="551"/>
        <end position="644"/>
    </location>
</feature>
<feature type="region of interest" description="Disordered" evidence="1">
    <location>
        <begin position="211"/>
        <end position="230"/>
    </location>
</feature>
<feature type="region of interest" description="Disordered" evidence="1">
    <location>
        <begin position="108"/>
        <end position="144"/>
    </location>
</feature>
<feature type="compositionally biased region" description="Low complexity" evidence="1">
    <location>
        <begin position="358"/>
        <end position="372"/>
    </location>
</feature>